<dbReference type="Proteomes" id="UP001168821">
    <property type="component" value="Unassembled WGS sequence"/>
</dbReference>
<evidence type="ECO:0000313" key="2">
    <source>
        <dbReference type="Proteomes" id="UP001168821"/>
    </source>
</evidence>
<accession>A0AA38IFW4</accession>
<sequence length="99" mass="11633">MNFSYSECVDMVMLYGVLEHQWYSISEIMVPSTFNSPKEYCKLKNKFWNSAKKSPTSVLVDLQPKLEPADFPHRVIYCVWLLQHCSECPNFLKCILFTD</sequence>
<protein>
    <submittedName>
        <fullName evidence="1">Uncharacterized protein</fullName>
    </submittedName>
</protein>
<dbReference type="EMBL" id="JALNTZ010000004">
    <property type="protein sequence ID" value="KAJ3655255.1"/>
    <property type="molecule type" value="Genomic_DNA"/>
</dbReference>
<comment type="caution">
    <text evidence="1">The sequence shown here is derived from an EMBL/GenBank/DDBJ whole genome shotgun (WGS) entry which is preliminary data.</text>
</comment>
<keyword evidence="2" id="KW-1185">Reference proteome</keyword>
<name>A0AA38IFW4_9CUCU</name>
<evidence type="ECO:0000313" key="1">
    <source>
        <dbReference type="EMBL" id="KAJ3655255.1"/>
    </source>
</evidence>
<gene>
    <name evidence="1" type="ORF">Zmor_014391</name>
</gene>
<organism evidence="1 2">
    <name type="scientific">Zophobas morio</name>
    <dbReference type="NCBI Taxonomy" id="2755281"/>
    <lineage>
        <taxon>Eukaryota</taxon>
        <taxon>Metazoa</taxon>
        <taxon>Ecdysozoa</taxon>
        <taxon>Arthropoda</taxon>
        <taxon>Hexapoda</taxon>
        <taxon>Insecta</taxon>
        <taxon>Pterygota</taxon>
        <taxon>Neoptera</taxon>
        <taxon>Endopterygota</taxon>
        <taxon>Coleoptera</taxon>
        <taxon>Polyphaga</taxon>
        <taxon>Cucujiformia</taxon>
        <taxon>Tenebrionidae</taxon>
        <taxon>Zophobas</taxon>
    </lineage>
</organism>
<dbReference type="AlphaFoldDB" id="A0AA38IFW4"/>
<reference evidence="1" key="1">
    <citation type="journal article" date="2023" name="G3 (Bethesda)">
        <title>Whole genome assemblies of Zophobas morio and Tenebrio molitor.</title>
        <authorList>
            <person name="Kaur S."/>
            <person name="Stinson S.A."/>
            <person name="diCenzo G.C."/>
        </authorList>
    </citation>
    <scope>NUCLEOTIDE SEQUENCE</scope>
    <source>
        <strain evidence="1">QUZm001</strain>
    </source>
</reference>
<proteinExistence type="predicted"/>